<evidence type="ECO:0000259" key="1">
    <source>
        <dbReference type="Pfam" id="PF00675"/>
    </source>
</evidence>
<dbReference type="SUPFAM" id="SSF63411">
    <property type="entry name" value="LuxS/MPP-like metallohydrolase"/>
    <property type="match status" value="1"/>
</dbReference>
<feature type="domain" description="Peptidase M16 C-terminal" evidence="2">
    <location>
        <begin position="199"/>
        <end position="293"/>
    </location>
</feature>
<evidence type="ECO:0000313" key="3">
    <source>
        <dbReference type="EMBL" id="KAF9629852.1"/>
    </source>
</evidence>
<dbReference type="Pfam" id="PF00675">
    <property type="entry name" value="Peptidase_M16"/>
    <property type="match status" value="1"/>
</dbReference>
<dbReference type="PANTHER" id="PTHR43016:SF16">
    <property type="entry name" value="METALLOPROTEASE, PUTATIVE (AFU_ORTHOLOGUE AFUA_4G07610)-RELATED"/>
    <property type="match status" value="1"/>
</dbReference>
<dbReference type="PANTHER" id="PTHR43016">
    <property type="entry name" value="PRESEQUENCE PROTEASE"/>
    <property type="match status" value="1"/>
</dbReference>
<dbReference type="Pfam" id="PF05193">
    <property type="entry name" value="Peptidase_M16_C"/>
    <property type="match status" value="1"/>
</dbReference>
<proteinExistence type="predicted"/>
<dbReference type="FunFam" id="3.30.830.10:FF:000015">
    <property type="entry name" value="Putative zinc metalloprotease"/>
    <property type="match status" value="1"/>
</dbReference>
<reference evidence="3" key="1">
    <citation type="submission" date="2016-08" db="EMBL/GenBank/DDBJ databases">
        <authorList>
            <person name="Yan J."/>
        </authorList>
    </citation>
    <scope>NUCLEOTIDE SEQUENCE</scope>
    <source>
        <strain evidence="3">CSS-01s</strain>
    </source>
</reference>
<evidence type="ECO:0000259" key="2">
    <source>
        <dbReference type="Pfam" id="PF05193"/>
    </source>
</evidence>
<dbReference type="InterPro" id="IPR007863">
    <property type="entry name" value="Peptidase_M16_C"/>
</dbReference>
<dbReference type="InterPro" id="IPR011249">
    <property type="entry name" value="Metalloenz_LuxS/M16"/>
</dbReference>
<dbReference type="Proteomes" id="UP000627934">
    <property type="component" value="Unassembled WGS sequence"/>
</dbReference>
<gene>
    <name evidence="3" type="ORF">BFW01_g33</name>
</gene>
<dbReference type="Gene3D" id="3.30.830.10">
    <property type="entry name" value="Metalloenzyme, LuxS/M16 peptidase-like"/>
    <property type="match status" value="1"/>
</dbReference>
<accession>A0A8H7IR89</accession>
<dbReference type="GO" id="GO:0046872">
    <property type="term" value="F:metal ion binding"/>
    <property type="evidence" value="ECO:0007669"/>
    <property type="project" value="InterPro"/>
</dbReference>
<reference evidence="3" key="2">
    <citation type="journal article" date="2018" name="DNA Res.">
        <title>Comparative genome and transcriptome analyses reveal adaptations to opportunistic infections in woody plant degrading pathogens of Botryosphaeriaceae.</title>
        <authorList>
            <person name="Yan J.Y."/>
            <person name="Zhao W.S."/>
            <person name="Chen Z."/>
            <person name="Xing Q.K."/>
            <person name="Zhang W."/>
            <person name="Chethana K.W.T."/>
            <person name="Xue M.F."/>
            <person name="Xu J.P."/>
            <person name="Phillips A.J.L."/>
            <person name="Wang Y."/>
            <person name="Liu J.H."/>
            <person name="Liu M."/>
            <person name="Zhou Y."/>
            <person name="Jayawardena R.S."/>
            <person name="Manawasinghe I.S."/>
            <person name="Huang J.B."/>
            <person name="Qiao G.H."/>
            <person name="Fu C.Y."/>
            <person name="Guo F.F."/>
            <person name="Dissanayake A.J."/>
            <person name="Peng Y.L."/>
            <person name="Hyde K.D."/>
            <person name="Li X.H."/>
        </authorList>
    </citation>
    <scope>NUCLEOTIDE SEQUENCE</scope>
    <source>
        <strain evidence="3">CSS-01s</strain>
    </source>
</reference>
<comment type="caution">
    <text evidence="3">The sequence shown here is derived from an EMBL/GenBank/DDBJ whole genome shotgun (WGS) entry which is preliminary data.</text>
</comment>
<organism evidence="3 4">
    <name type="scientific">Lasiodiplodia theobromae</name>
    <dbReference type="NCBI Taxonomy" id="45133"/>
    <lineage>
        <taxon>Eukaryota</taxon>
        <taxon>Fungi</taxon>
        <taxon>Dikarya</taxon>
        <taxon>Ascomycota</taxon>
        <taxon>Pezizomycotina</taxon>
        <taxon>Dothideomycetes</taxon>
        <taxon>Dothideomycetes incertae sedis</taxon>
        <taxon>Botryosphaeriales</taxon>
        <taxon>Botryosphaeriaceae</taxon>
        <taxon>Lasiodiplodia</taxon>
    </lineage>
</organism>
<sequence>MPGLVENKPRFRTVQQFEADYAPAKFSQYESTRTGMRVVVVDRKGPKVNGYFALATEIHDDSGAPHTLEHLCFMGSRSYKYKGVLDRLATRAYSNTNAWTATDHTAYTLDTAGWDGFAQILPVYLEHVLLPTLTDEGCYTEVHHIDGTGKDAGVVYSEMQGVQNTQGELMELQARRLLYPEGNGFRYETGGMMEQLRVLTADRIRAFHKDMYQPKNLCLVITGEVDHDNLLSILDKFEDSIVDAMPPLDAPFKRPWVDSGPTLPLSKTIIDTVEFPEDDESTGEILIGFFGPKCNDILNGQPFARP</sequence>
<dbReference type="AlphaFoldDB" id="A0A8H7IR89"/>
<name>A0A8H7IR89_9PEZI</name>
<dbReference type="InterPro" id="IPR011765">
    <property type="entry name" value="Pept_M16_N"/>
</dbReference>
<dbReference type="EMBL" id="MDYX01000037">
    <property type="protein sequence ID" value="KAF9629852.1"/>
    <property type="molecule type" value="Genomic_DNA"/>
</dbReference>
<feature type="domain" description="Peptidase M16 N-terminal" evidence="1">
    <location>
        <begin position="59"/>
        <end position="140"/>
    </location>
</feature>
<evidence type="ECO:0000313" key="4">
    <source>
        <dbReference type="Proteomes" id="UP000627934"/>
    </source>
</evidence>
<protein>
    <submittedName>
        <fullName evidence="3">Peptidase M16</fullName>
    </submittedName>
</protein>